<evidence type="ECO:0000256" key="2">
    <source>
        <dbReference type="SAM" id="SignalP"/>
    </source>
</evidence>
<dbReference type="RefSeq" id="WP_248413216.1">
    <property type="nucleotide sequence ID" value="NZ_JALPQF010000011.1"/>
</dbReference>
<proteinExistence type="predicted"/>
<dbReference type="Proteomes" id="UP001203687">
    <property type="component" value="Unassembled WGS sequence"/>
</dbReference>
<evidence type="ECO:0000313" key="3">
    <source>
        <dbReference type="EMBL" id="MCK8481243.1"/>
    </source>
</evidence>
<feature type="signal peptide" evidence="2">
    <location>
        <begin position="1"/>
        <end position="19"/>
    </location>
</feature>
<evidence type="ECO:0008006" key="5">
    <source>
        <dbReference type="Google" id="ProtNLM"/>
    </source>
</evidence>
<name>A0ABT0HA46_9FLAO</name>
<accession>A0ABT0HA46</accession>
<keyword evidence="2" id="KW-0732">Signal</keyword>
<evidence type="ECO:0000313" key="4">
    <source>
        <dbReference type="Proteomes" id="UP001203687"/>
    </source>
</evidence>
<keyword evidence="4" id="KW-1185">Reference proteome</keyword>
<sequence>MKSLTTLLLLFISMSLCNAQTDLEIGSVYIKRAEQSYLDNEMGKAREYFDKAITYIKEINDSRVARIGTILSFDIKDYTKAKILAQRYFELEQEKTSEDYFEMLELYVTIDEAIKQRAIEEERNRLEQLKLAKEKRRLDSLTNLWHEKSQKFYIEIDSIGDFNKYNLAIYKSKDYLGIMDDYGRILMKADTFPHAIAYDGYIIFMNDLERPTRLFCFNSKTQEKFLLPDVTAFNPQAYDYGEIMLPRANGLLVTYPKNCKDVVVFNLNSKEFRAIEDKKELLKNLKKNDIIDKYDKDLNVRIEKQWYAIGNSVGGNFYALFNEDKELHGFISASDGRVYTSDYYSNFGGFCDNKFQVIENGKTIWMDAEGIKYYSNENLSGAYSGTTKFVKTDQGKFKILQKDKGKDVLIKGNETLHLLEDFIEQRSK</sequence>
<organism evidence="3 4">
    <name type="scientific">Psychroserpens algicola</name>
    <dbReference type="NCBI Taxonomy" id="1719034"/>
    <lineage>
        <taxon>Bacteria</taxon>
        <taxon>Pseudomonadati</taxon>
        <taxon>Bacteroidota</taxon>
        <taxon>Flavobacteriia</taxon>
        <taxon>Flavobacteriales</taxon>
        <taxon>Flavobacteriaceae</taxon>
        <taxon>Psychroserpens</taxon>
    </lineage>
</organism>
<feature type="coiled-coil region" evidence="1">
    <location>
        <begin position="112"/>
        <end position="139"/>
    </location>
</feature>
<reference evidence="3" key="1">
    <citation type="submission" date="2022-04" db="EMBL/GenBank/DDBJ databases">
        <authorList>
            <person name="Ren T."/>
        </authorList>
    </citation>
    <scope>NUCLEOTIDE SEQUENCE</scope>
    <source>
        <strain evidence="3">F63249</strain>
    </source>
</reference>
<feature type="chain" id="PRO_5046348974" description="WG repeat-containing protein" evidence="2">
    <location>
        <begin position="20"/>
        <end position="428"/>
    </location>
</feature>
<dbReference type="EMBL" id="JALPQF010000011">
    <property type="protein sequence ID" value="MCK8481243.1"/>
    <property type="molecule type" value="Genomic_DNA"/>
</dbReference>
<gene>
    <name evidence="3" type="ORF">MUY34_11450</name>
</gene>
<keyword evidence="1" id="KW-0175">Coiled coil</keyword>
<evidence type="ECO:0000256" key="1">
    <source>
        <dbReference type="SAM" id="Coils"/>
    </source>
</evidence>
<comment type="caution">
    <text evidence="3">The sequence shown here is derived from an EMBL/GenBank/DDBJ whole genome shotgun (WGS) entry which is preliminary data.</text>
</comment>
<protein>
    <recommendedName>
        <fullName evidence="5">WG repeat-containing protein</fullName>
    </recommendedName>
</protein>